<dbReference type="AlphaFoldDB" id="A0A371DMJ8"/>
<feature type="region of interest" description="Disordered" evidence="1">
    <location>
        <begin position="151"/>
        <end position="174"/>
    </location>
</feature>
<proteinExistence type="predicted"/>
<dbReference type="OrthoDB" id="2751891at2759"/>
<reference evidence="2 3" key="1">
    <citation type="journal article" date="2018" name="Biotechnol. Biofuels">
        <title>Integrative visual omics of the white-rot fungus Polyporus brumalis exposes the biotechnological potential of its oxidative enzymes for delignifying raw plant biomass.</title>
        <authorList>
            <person name="Miyauchi S."/>
            <person name="Rancon A."/>
            <person name="Drula E."/>
            <person name="Hage H."/>
            <person name="Chaduli D."/>
            <person name="Favel A."/>
            <person name="Grisel S."/>
            <person name="Henrissat B."/>
            <person name="Herpoel-Gimbert I."/>
            <person name="Ruiz-Duenas F.J."/>
            <person name="Chevret D."/>
            <person name="Hainaut M."/>
            <person name="Lin J."/>
            <person name="Wang M."/>
            <person name="Pangilinan J."/>
            <person name="Lipzen A."/>
            <person name="Lesage-Meessen L."/>
            <person name="Navarro D."/>
            <person name="Riley R."/>
            <person name="Grigoriev I.V."/>
            <person name="Zhou S."/>
            <person name="Raouche S."/>
            <person name="Rosso M.N."/>
        </authorList>
    </citation>
    <scope>NUCLEOTIDE SEQUENCE [LARGE SCALE GENOMIC DNA]</scope>
    <source>
        <strain evidence="2 3">BRFM 1820</strain>
    </source>
</reference>
<evidence type="ECO:0000313" key="2">
    <source>
        <dbReference type="EMBL" id="RDX53742.1"/>
    </source>
</evidence>
<name>A0A371DMJ8_9APHY</name>
<evidence type="ECO:0000256" key="1">
    <source>
        <dbReference type="SAM" id="MobiDB-lite"/>
    </source>
</evidence>
<protein>
    <submittedName>
        <fullName evidence="2">Uncharacterized protein</fullName>
    </submittedName>
</protein>
<organism evidence="2 3">
    <name type="scientific">Lentinus brumalis</name>
    <dbReference type="NCBI Taxonomy" id="2498619"/>
    <lineage>
        <taxon>Eukaryota</taxon>
        <taxon>Fungi</taxon>
        <taxon>Dikarya</taxon>
        <taxon>Basidiomycota</taxon>
        <taxon>Agaricomycotina</taxon>
        <taxon>Agaricomycetes</taxon>
        <taxon>Polyporales</taxon>
        <taxon>Polyporaceae</taxon>
        <taxon>Lentinus</taxon>
    </lineage>
</organism>
<sequence length="251" mass="27995">MPPSRSKGKRKDHGFDIEDLAQRKARYFIAHAEETQFLAADPTARDKAIAELYQKPDIKRGFPCADTFVGPEDDPDAFLEAVDSVLNNPVTTIEQRVLRFHAAVSGLLVFNEHKLYRPLNHRRDLENKVQSRSHQIYMDWAKQNLPSSSDVGAIPAKEPLSPPPSRLPSSSITPVTSDTAEGFLSKPLSIFNMKFVHEANTPESGAWQVESFLTKSSGEVVYNVLFEDCAESIPHDADGMRVLLRGSHVLL</sequence>
<dbReference type="EMBL" id="KZ857386">
    <property type="protein sequence ID" value="RDX53742.1"/>
    <property type="molecule type" value="Genomic_DNA"/>
</dbReference>
<evidence type="ECO:0000313" key="3">
    <source>
        <dbReference type="Proteomes" id="UP000256964"/>
    </source>
</evidence>
<dbReference type="Proteomes" id="UP000256964">
    <property type="component" value="Unassembled WGS sequence"/>
</dbReference>
<accession>A0A371DMJ8</accession>
<keyword evidence="3" id="KW-1185">Reference proteome</keyword>
<gene>
    <name evidence="2" type="ORF">OH76DRAFT_1553203</name>
</gene>